<dbReference type="InterPro" id="IPR000182">
    <property type="entry name" value="GNAT_dom"/>
</dbReference>
<comment type="caution">
    <text evidence="2">The sequence shown here is derived from an EMBL/GenBank/DDBJ whole genome shotgun (WGS) entry which is preliminary data.</text>
</comment>
<feature type="domain" description="N-acetyltransferase" evidence="1">
    <location>
        <begin position="70"/>
        <end position="228"/>
    </location>
</feature>
<protein>
    <recommendedName>
        <fullName evidence="1">N-acetyltransferase domain-containing protein</fullName>
    </recommendedName>
</protein>
<dbReference type="SUPFAM" id="SSF55729">
    <property type="entry name" value="Acyl-CoA N-acyltransferases (Nat)"/>
    <property type="match status" value="1"/>
</dbReference>
<gene>
    <name evidence="2" type="ORF">HINF_LOCUS53218</name>
    <name evidence="3" type="ORF">HINF_LOCUS58106</name>
</gene>
<dbReference type="EMBL" id="CAXDID020000324">
    <property type="protein sequence ID" value="CAL6077221.1"/>
    <property type="molecule type" value="Genomic_DNA"/>
</dbReference>
<evidence type="ECO:0000313" key="4">
    <source>
        <dbReference type="Proteomes" id="UP001642409"/>
    </source>
</evidence>
<dbReference type="Gene3D" id="3.40.630.30">
    <property type="match status" value="1"/>
</dbReference>
<dbReference type="GO" id="GO:0016747">
    <property type="term" value="F:acyltransferase activity, transferring groups other than amino-acyl groups"/>
    <property type="evidence" value="ECO:0007669"/>
    <property type="project" value="InterPro"/>
</dbReference>
<dbReference type="PROSITE" id="PS51186">
    <property type="entry name" value="GNAT"/>
    <property type="match status" value="1"/>
</dbReference>
<evidence type="ECO:0000313" key="2">
    <source>
        <dbReference type="EMBL" id="CAI9965573.1"/>
    </source>
</evidence>
<evidence type="ECO:0000259" key="1">
    <source>
        <dbReference type="PROSITE" id="PS51186"/>
    </source>
</evidence>
<proteinExistence type="predicted"/>
<sequence length="345" mass="40916">MDKSNTSTSQNDKLSEEQAQKIRELIIKSNFEISDAQIAQILDVNKSDVFKKRKVIIQQQQQIINLQETERLHNEIPESQNQFYNIFINDQNLVKYQSNVMQYLDFDYNNQNQPNNHFLNNKDTICEAFNCNTAMVVVNNKDELVGYMIWRICGQCLEIDIAEVKVEYRSRGILKNMIQALSDKYVDIAVLTGNVLPQSQIIFKRMGWEKIDQFSNNYFKTIKSKDQISIHFNELPDGLSIAIFSKIDLLDQKEYLDYFIIKNNVNNFKMKYMYFNTCTLKLKKKEREKKLAVKCYLQKFAYFGQAKLCFERRVEHQVIRVNIFQRILLTLRLELQLQYIINLQI</sequence>
<dbReference type="InterPro" id="IPR016181">
    <property type="entry name" value="Acyl_CoA_acyltransferase"/>
</dbReference>
<organism evidence="2">
    <name type="scientific">Hexamita inflata</name>
    <dbReference type="NCBI Taxonomy" id="28002"/>
    <lineage>
        <taxon>Eukaryota</taxon>
        <taxon>Metamonada</taxon>
        <taxon>Diplomonadida</taxon>
        <taxon>Hexamitidae</taxon>
        <taxon>Hexamitinae</taxon>
        <taxon>Hexamita</taxon>
    </lineage>
</organism>
<reference evidence="3 4" key="2">
    <citation type="submission" date="2024-07" db="EMBL/GenBank/DDBJ databases">
        <authorList>
            <person name="Akdeniz Z."/>
        </authorList>
    </citation>
    <scope>NUCLEOTIDE SEQUENCE [LARGE SCALE GENOMIC DNA]</scope>
</reference>
<dbReference type="Proteomes" id="UP001642409">
    <property type="component" value="Unassembled WGS sequence"/>
</dbReference>
<reference evidence="2" key="1">
    <citation type="submission" date="2023-06" db="EMBL/GenBank/DDBJ databases">
        <authorList>
            <person name="Kurt Z."/>
        </authorList>
    </citation>
    <scope>NUCLEOTIDE SEQUENCE</scope>
</reference>
<dbReference type="AlphaFoldDB" id="A0AA86QWQ2"/>
<evidence type="ECO:0000313" key="3">
    <source>
        <dbReference type="EMBL" id="CAL6077221.1"/>
    </source>
</evidence>
<dbReference type="EMBL" id="CATOUU010000991">
    <property type="protein sequence ID" value="CAI9965573.1"/>
    <property type="molecule type" value="Genomic_DNA"/>
</dbReference>
<keyword evidence="4" id="KW-1185">Reference proteome</keyword>
<accession>A0AA86QWQ2</accession>
<name>A0AA86QWQ2_9EUKA</name>